<feature type="compositionally biased region" description="Basic and acidic residues" evidence="1">
    <location>
        <begin position="51"/>
        <end position="63"/>
    </location>
</feature>
<accession>A0A9W7WRQ7</accession>
<dbReference type="Proteomes" id="UP001059041">
    <property type="component" value="Linkage Group LG7"/>
</dbReference>
<sequence>MDESHFTRSGQRKLIDLPLKRRRKKKPLQDDASTSGCTSNVAPTAALSSRKMQEVIDREKSKAELKIAELTKERDELLEKLSLAKRNVGPVMTDSYTEPSSTDSSSSSSTSRSTSSDSSTSTEKHKKNRKGKNKKEKKRKEKCKRRVRRDIKLRKYVKEQETLMKLSEGIEQF</sequence>
<feature type="region of interest" description="Disordered" evidence="1">
    <location>
        <begin position="81"/>
        <end position="150"/>
    </location>
</feature>
<gene>
    <name evidence="2" type="ORF">IRJ41_002015</name>
</gene>
<keyword evidence="3" id="KW-1185">Reference proteome</keyword>
<feature type="region of interest" description="Disordered" evidence="1">
    <location>
        <begin position="1"/>
        <end position="63"/>
    </location>
</feature>
<dbReference type="AlphaFoldDB" id="A0A9W7WRQ7"/>
<protein>
    <submittedName>
        <fullName evidence="2">Uncharacterized protein</fullName>
    </submittedName>
</protein>
<feature type="compositionally biased region" description="Polar residues" evidence="1">
    <location>
        <begin position="31"/>
        <end position="42"/>
    </location>
</feature>
<evidence type="ECO:0000256" key="1">
    <source>
        <dbReference type="SAM" id="MobiDB-lite"/>
    </source>
</evidence>
<organism evidence="2 3">
    <name type="scientific">Triplophysa rosa</name>
    <name type="common">Cave loach</name>
    <dbReference type="NCBI Taxonomy" id="992332"/>
    <lineage>
        <taxon>Eukaryota</taxon>
        <taxon>Metazoa</taxon>
        <taxon>Chordata</taxon>
        <taxon>Craniata</taxon>
        <taxon>Vertebrata</taxon>
        <taxon>Euteleostomi</taxon>
        <taxon>Actinopterygii</taxon>
        <taxon>Neopterygii</taxon>
        <taxon>Teleostei</taxon>
        <taxon>Ostariophysi</taxon>
        <taxon>Cypriniformes</taxon>
        <taxon>Nemacheilidae</taxon>
        <taxon>Triplophysa</taxon>
    </lineage>
</organism>
<dbReference type="EMBL" id="JAFHDT010000007">
    <property type="protein sequence ID" value="KAI7807330.1"/>
    <property type="molecule type" value="Genomic_DNA"/>
</dbReference>
<evidence type="ECO:0000313" key="2">
    <source>
        <dbReference type="EMBL" id="KAI7807330.1"/>
    </source>
</evidence>
<reference evidence="2" key="1">
    <citation type="submission" date="2021-02" db="EMBL/GenBank/DDBJ databases">
        <title>Comparative genomics reveals that relaxation of natural selection precedes convergent phenotypic evolution of cavefish.</title>
        <authorList>
            <person name="Peng Z."/>
        </authorList>
    </citation>
    <scope>NUCLEOTIDE SEQUENCE</scope>
    <source>
        <tissue evidence="2">Muscle</tissue>
    </source>
</reference>
<feature type="compositionally biased region" description="Low complexity" evidence="1">
    <location>
        <begin position="93"/>
        <end position="121"/>
    </location>
</feature>
<proteinExistence type="predicted"/>
<feature type="compositionally biased region" description="Basic residues" evidence="1">
    <location>
        <begin position="124"/>
        <end position="150"/>
    </location>
</feature>
<evidence type="ECO:0000313" key="3">
    <source>
        <dbReference type="Proteomes" id="UP001059041"/>
    </source>
</evidence>
<comment type="caution">
    <text evidence="2">The sequence shown here is derived from an EMBL/GenBank/DDBJ whole genome shotgun (WGS) entry which is preliminary data.</text>
</comment>
<name>A0A9W7WRQ7_TRIRA</name>